<dbReference type="Proteomes" id="UP000680132">
    <property type="component" value="Unassembled WGS sequence"/>
</dbReference>
<organism evidence="1 2">
    <name type="scientific">Microbacterium stercoris</name>
    <dbReference type="NCBI Taxonomy" id="2820289"/>
    <lineage>
        <taxon>Bacteria</taxon>
        <taxon>Bacillati</taxon>
        <taxon>Actinomycetota</taxon>
        <taxon>Actinomycetes</taxon>
        <taxon>Micrococcales</taxon>
        <taxon>Microbacteriaceae</taxon>
        <taxon>Microbacterium</taxon>
    </lineage>
</organism>
<dbReference type="EMBL" id="JAGFOA010000004">
    <property type="protein sequence ID" value="MBO3664193.1"/>
    <property type="molecule type" value="Genomic_DNA"/>
</dbReference>
<evidence type="ECO:0000313" key="2">
    <source>
        <dbReference type="Proteomes" id="UP000680132"/>
    </source>
</evidence>
<dbReference type="AlphaFoldDB" id="A0A939QS90"/>
<sequence length="91" mass="10004">MDETHTMVRTEVTVNGSAFLLAQGQDVQDLRRRIEAVGTQARFVEFTVVGNRSVSVLVSSGAQVMFTDETVEYDARDTGDLLEPYGEDFGA</sequence>
<gene>
    <name evidence="1" type="ORF">J5V96_11820</name>
</gene>
<name>A0A939QS90_9MICO</name>
<dbReference type="RefSeq" id="WP_208504002.1">
    <property type="nucleotide sequence ID" value="NZ_JAGFOA010000004.1"/>
</dbReference>
<evidence type="ECO:0000313" key="1">
    <source>
        <dbReference type="EMBL" id="MBO3664193.1"/>
    </source>
</evidence>
<proteinExistence type="predicted"/>
<reference evidence="1" key="1">
    <citation type="submission" date="2021-03" db="EMBL/GenBank/DDBJ databases">
        <title>Microbacterium sp. nov., a novel actinobacterium isolated from cow dung.</title>
        <authorList>
            <person name="Zhang L."/>
        </authorList>
    </citation>
    <scope>NUCLEOTIDE SEQUENCE</scope>
    <source>
        <strain evidence="1">NEAU-LLB</strain>
    </source>
</reference>
<comment type="caution">
    <text evidence="1">The sequence shown here is derived from an EMBL/GenBank/DDBJ whole genome shotgun (WGS) entry which is preliminary data.</text>
</comment>
<accession>A0A939QS90</accession>
<protein>
    <submittedName>
        <fullName evidence="1">Uncharacterized protein</fullName>
    </submittedName>
</protein>
<keyword evidence="2" id="KW-1185">Reference proteome</keyword>